<keyword evidence="8" id="KW-0067">ATP-binding</keyword>
<reference evidence="13 14" key="1">
    <citation type="journal article" date="2018" name="Sci. Rep.">
        <title>Comparative analysis of the Pocillopora damicornis genome highlights role of immune system in coral evolution.</title>
        <authorList>
            <person name="Cunning R."/>
            <person name="Bay R.A."/>
            <person name="Gillette P."/>
            <person name="Baker A.C."/>
            <person name="Traylor-Knowles N."/>
        </authorList>
    </citation>
    <scope>NUCLEOTIDE SEQUENCE [LARGE SCALE GENOMIC DNA]</scope>
    <source>
        <strain evidence="13">RSMAS</strain>
        <tissue evidence="13">Whole animal</tissue>
    </source>
</reference>
<dbReference type="EMBL" id="RCHS01004149">
    <property type="protein sequence ID" value="RMX37371.1"/>
    <property type="molecule type" value="Genomic_DNA"/>
</dbReference>
<comment type="subcellular location">
    <subcellularLocation>
        <location evidence="1">Host cytoplasm</location>
    </subcellularLocation>
</comment>
<dbReference type="PROSITE" id="PS00108">
    <property type="entry name" value="PROTEIN_KINASE_ST"/>
    <property type="match status" value="1"/>
</dbReference>
<comment type="catalytic activity">
    <reaction evidence="10">
        <text>L-threonyl-[protein] + ATP = O-phospho-L-threonyl-[protein] + ADP + H(+)</text>
        <dbReference type="Rhea" id="RHEA:46608"/>
        <dbReference type="Rhea" id="RHEA-COMP:11060"/>
        <dbReference type="Rhea" id="RHEA-COMP:11605"/>
        <dbReference type="ChEBI" id="CHEBI:15378"/>
        <dbReference type="ChEBI" id="CHEBI:30013"/>
        <dbReference type="ChEBI" id="CHEBI:30616"/>
        <dbReference type="ChEBI" id="CHEBI:61977"/>
        <dbReference type="ChEBI" id="CHEBI:456216"/>
        <dbReference type="EC" id="2.7.11.1"/>
    </reaction>
</comment>
<dbReference type="AlphaFoldDB" id="A0A3M6T7P8"/>
<protein>
    <recommendedName>
        <fullName evidence="3">Serine/threonine-protein kinase 1</fullName>
        <ecNumber evidence="2">2.7.11.1</ecNumber>
    </recommendedName>
</protein>
<dbReference type="STRING" id="46731.A0A3M6T7P8"/>
<keyword evidence="5" id="KW-0808">Transferase</keyword>
<dbReference type="SUPFAM" id="SSF56112">
    <property type="entry name" value="Protein kinase-like (PK-like)"/>
    <property type="match status" value="1"/>
</dbReference>
<dbReference type="InterPro" id="IPR008271">
    <property type="entry name" value="Ser/Thr_kinase_AS"/>
</dbReference>
<dbReference type="InterPro" id="IPR051138">
    <property type="entry name" value="PIM_Ser/Thr_kinase"/>
</dbReference>
<keyword evidence="9" id="KW-1035">Host cytoplasm</keyword>
<evidence type="ECO:0000256" key="4">
    <source>
        <dbReference type="ARBA" id="ARBA00022527"/>
    </source>
</evidence>
<name>A0A3M6T7P8_POCDA</name>
<evidence type="ECO:0000313" key="13">
    <source>
        <dbReference type="EMBL" id="RMX37371.1"/>
    </source>
</evidence>
<dbReference type="InterPro" id="IPR011009">
    <property type="entry name" value="Kinase-like_dom_sf"/>
</dbReference>
<dbReference type="GO" id="GO:0004674">
    <property type="term" value="F:protein serine/threonine kinase activity"/>
    <property type="evidence" value="ECO:0007669"/>
    <property type="project" value="UniProtKB-KW"/>
</dbReference>
<evidence type="ECO:0000256" key="5">
    <source>
        <dbReference type="ARBA" id="ARBA00022679"/>
    </source>
</evidence>
<evidence type="ECO:0000313" key="14">
    <source>
        <dbReference type="Proteomes" id="UP000275408"/>
    </source>
</evidence>
<comment type="caution">
    <text evidence="13">The sequence shown here is derived from an EMBL/GenBank/DDBJ whole genome shotgun (WGS) entry which is preliminary data.</text>
</comment>
<dbReference type="Pfam" id="PF00069">
    <property type="entry name" value="Pkinase"/>
    <property type="match status" value="1"/>
</dbReference>
<dbReference type="EC" id="2.7.11.1" evidence="2"/>
<dbReference type="GO" id="GO:0005737">
    <property type="term" value="C:cytoplasm"/>
    <property type="evidence" value="ECO:0007669"/>
    <property type="project" value="TreeGrafter"/>
</dbReference>
<dbReference type="PANTHER" id="PTHR22984">
    <property type="entry name" value="SERINE/THREONINE-PROTEIN KINASE PIM"/>
    <property type="match status" value="1"/>
</dbReference>
<dbReference type="InterPro" id="IPR000719">
    <property type="entry name" value="Prot_kinase_dom"/>
</dbReference>
<keyword evidence="14" id="KW-1185">Reference proteome</keyword>
<dbReference type="SMART" id="SM00220">
    <property type="entry name" value="S_TKc"/>
    <property type="match status" value="1"/>
</dbReference>
<dbReference type="PROSITE" id="PS50011">
    <property type="entry name" value="PROTEIN_KINASE_DOM"/>
    <property type="match status" value="1"/>
</dbReference>
<proteinExistence type="predicted"/>
<dbReference type="Proteomes" id="UP000275408">
    <property type="component" value="Unassembled WGS sequence"/>
</dbReference>
<keyword evidence="6" id="KW-0547">Nucleotide-binding</keyword>
<gene>
    <name evidence="13" type="ORF">pdam_00020320</name>
</gene>
<evidence type="ECO:0000256" key="3">
    <source>
        <dbReference type="ARBA" id="ARBA00016885"/>
    </source>
</evidence>
<sequence length="283" mass="32353">ILIIVGKYFLRYSINRLLISFFAPISADLAKYEIGKLLGSGSFGQVVAATRKSDDKPLKGREIPAEAYLMSCVRHPNVIQIYQLIFTEEHYCFVMERPESCKDFFYVIQDRNSAGNPLSEKEVRRYFTQILEANIKCEEKGVIHRDIKPDNILLDLTNDEVKLIDFGLASEIQEEPFDSFRGKNYSIKEISFKLSQLNITKKDYVKNTEPPDYIKELASSDGTKHYMPPEFMKTGKYDGCEATVWAMGILLVDILSPVISAFEKPQHCLSMEPRIPRHFSSGV</sequence>
<accession>A0A3M6T7P8</accession>
<comment type="catalytic activity">
    <reaction evidence="11">
        <text>L-seryl-[protein] + ATP = O-phospho-L-seryl-[protein] + ADP + H(+)</text>
        <dbReference type="Rhea" id="RHEA:17989"/>
        <dbReference type="Rhea" id="RHEA-COMP:9863"/>
        <dbReference type="Rhea" id="RHEA-COMP:11604"/>
        <dbReference type="ChEBI" id="CHEBI:15378"/>
        <dbReference type="ChEBI" id="CHEBI:29999"/>
        <dbReference type="ChEBI" id="CHEBI:30616"/>
        <dbReference type="ChEBI" id="CHEBI:83421"/>
        <dbReference type="ChEBI" id="CHEBI:456216"/>
        <dbReference type="EC" id="2.7.11.1"/>
    </reaction>
</comment>
<feature type="non-terminal residue" evidence="13">
    <location>
        <position position="1"/>
    </location>
</feature>
<feature type="domain" description="Protein kinase" evidence="12">
    <location>
        <begin position="32"/>
        <end position="283"/>
    </location>
</feature>
<keyword evidence="4" id="KW-0723">Serine/threonine-protein kinase</keyword>
<evidence type="ECO:0000259" key="12">
    <source>
        <dbReference type="PROSITE" id="PS50011"/>
    </source>
</evidence>
<evidence type="ECO:0000256" key="8">
    <source>
        <dbReference type="ARBA" id="ARBA00022840"/>
    </source>
</evidence>
<dbReference type="GO" id="GO:0005524">
    <property type="term" value="F:ATP binding"/>
    <property type="evidence" value="ECO:0007669"/>
    <property type="project" value="UniProtKB-KW"/>
</dbReference>
<evidence type="ECO:0000256" key="1">
    <source>
        <dbReference type="ARBA" id="ARBA00004192"/>
    </source>
</evidence>
<dbReference type="PANTHER" id="PTHR22984:SF25">
    <property type="entry name" value="PROTEIN KINASE DOMAIN-CONTAINING PROTEIN"/>
    <property type="match status" value="1"/>
</dbReference>
<dbReference type="Gene3D" id="1.10.510.10">
    <property type="entry name" value="Transferase(Phosphotransferase) domain 1"/>
    <property type="match status" value="1"/>
</dbReference>
<evidence type="ECO:0000256" key="6">
    <source>
        <dbReference type="ARBA" id="ARBA00022741"/>
    </source>
</evidence>
<evidence type="ECO:0000256" key="11">
    <source>
        <dbReference type="ARBA" id="ARBA00048679"/>
    </source>
</evidence>
<evidence type="ECO:0000256" key="9">
    <source>
        <dbReference type="ARBA" id="ARBA00023200"/>
    </source>
</evidence>
<organism evidence="13 14">
    <name type="scientific">Pocillopora damicornis</name>
    <name type="common">Cauliflower coral</name>
    <name type="synonym">Millepora damicornis</name>
    <dbReference type="NCBI Taxonomy" id="46731"/>
    <lineage>
        <taxon>Eukaryota</taxon>
        <taxon>Metazoa</taxon>
        <taxon>Cnidaria</taxon>
        <taxon>Anthozoa</taxon>
        <taxon>Hexacorallia</taxon>
        <taxon>Scleractinia</taxon>
        <taxon>Astrocoeniina</taxon>
        <taxon>Pocilloporidae</taxon>
        <taxon>Pocillopora</taxon>
    </lineage>
</organism>
<dbReference type="GO" id="GO:0030430">
    <property type="term" value="C:host cell cytoplasm"/>
    <property type="evidence" value="ECO:0007669"/>
    <property type="project" value="UniProtKB-SubCell"/>
</dbReference>
<evidence type="ECO:0000256" key="10">
    <source>
        <dbReference type="ARBA" id="ARBA00047899"/>
    </source>
</evidence>
<dbReference type="OrthoDB" id="193931at2759"/>
<evidence type="ECO:0000256" key="7">
    <source>
        <dbReference type="ARBA" id="ARBA00022777"/>
    </source>
</evidence>
<evidence type="ECO:0000256" key="2">
    <source>
        <dbReference type="ARBA" id="ARBA00012513"/>
    </source>
</evidence>
<keyword evidence="7" id="KW-0418">Kinase</keyword>